<dbReference type="EMBL" id="FNBX01000028">
    <property type="protein sequence ID" value="SDG05571.1"/>
    <property type="molecule type" value="Genomic_DNA"/>
</dbReference>
<dbReference type="RefSeq" id="WP_092155369.1">
    <property type="nucleotide sequence ID" value="NZ_FNBX01000028.1"/>
</dbReference>
<dbReference type="InterPro" id="IPR000131">
    <property type="entry name" value="ATP_synth_F1_gsu"/>
</dbReference>
<dbReference type="Gene3D" id="1.10.287.80">
    <property type="entry name" value="ATP synthase, gamma subunit, helix hairpin domain"/>
    <property type="match status" value="1"/>
</dbReference>
<dbReference type="STRING" id="571438.SAMN05192586_1284"/>
<dbReference type="OrthoDB" id="9812769at2"/>
<evidence type="ECO:0000256" key="5">
    <source>
        <dbReference type="ARBA" id="ARBA00022781"/>
    </source>
</evidence>
<dbReference type="PANTHER" id="PTHR11693:SF22">
    <property type="entry name" value="ATP SYNTHASE SUBUNIT GAMMA, MITOCHONDRIAL"/>
    <property type="match status" value="1"/>
</dbReference>
<dbReference type="GO" id="GO:0046933">
    <property type="term" value="F:proton-transporting ATP synthase activity, rotational mechanism"/>
    <property type="evidence" value="ECO:0007669"/>
    <property type="project" value="UniProtKB-UniRule"/>
</dbReference>
<dbReference type="PROSITE" id="PS00153">
    <property type="entry name" value="ATPASE_GAMMA"/>
    <property type="match status" value="1"/>
</dbReference>
<dbReference type="GO" id="GO:0005886">
    <property type="term" value="C:plasma membrane"/>
    <property type="evidence" value="ECO:0007669"/>
    <property type="project" value="UniProtKB-SubCell"/>
</dbReference>
<proteinExistence type="inferred from homology"/>
<dbReference type="CDD" id="cd12151">
    <property type="entry name" value="F1-ATPase_gamma"/>
    <property type="match status" value="1"/>
</dbReference>
<dbReference type="GO" id="GO:0042777">
    <property type="term" value="P:proton motive force-driven plasma membrane ATP synthesis"/>
    <property type="evidence" value="ECO:0007669"/>
    <property type="project" value="UniProtKB-UniRule"/>
</dbReference>
<accession>A0A1G7R456</accession>
<gene>
    <name evidence="10" type="primary">atpG</name>
    <name evidence="11" type="ORF">SAMN05192586_1284</name>
</gene>
<protein>
    <recommendedName>
        <fullName evidence="10">ATP synthase gamma chain</fullName>
    </recommendedName>
    <alternativeName>
        <fullName evidence="10">ATP synthase F1 sector gamma subunit</fullName>
    </alternativeName>
    <alternativeName>
        <fullName evidence="10">F-ATPase gamma subunit</fullName>
    </alternativeName>
</protein>
<evidence type="ECO:0000313" key="12">
    <source>
        <dbReference type="Proteomes" id="UP000199355"/>
    </source>
</evidence>
<dbReference type="AlphaFoldDB" id="A0A1G7R456"/>
<organism evidence="11 12">
    <name type="scientific">Desulfovibrio legallii</name>
    <dbReference type="NCBI Taxonomy" id="571438"/>
    <lineage>
        <taxon>Bacteria</taxon>
        <taxon>Pseudomonadati</taxon>
        <taxon>Thermodesulfobacteriota</taxon>
        <taxon>Desulfovibrionia</taxon>
        <taxon>Desulfovibrionales</taxon>
        <taxon>Desulfovibrionaceae</taxon>
        <taxon>Desulfovibrio</taxon>
    </lineage>
</organism>
<evidence type="ECO:0000256" key="3">
    <source>
        <dbReference type="ARBA" id="ARBA00007681"/>
    </source>
</evidence>
<name>A0A1G7R456_9BACT</name>
<comment type="function">
    <text evidence="1 10">Produces ATP from ADP in the presence of a proton gradient across the membrane. The gamma chain is believed to be important in regulating ATPase activity and the flow of protons through the CF(0) complex.</text>
</comment>
<keyword evidence="12" id="KW-1185">Reference proteome</keyword>
<comment type="subunit">
    <text evidence="10">F-type ATPases have 2 components, CF(1) - the catalytic core - and CF(0) - the membrane proton channel. CF(1) has five subunits: alpha(3), beta(3), gamma(1), delta(1), epsilon(1). CF(0) has three main subunits: a, b and c.</text>
</comment>
<sequence>MASLKDVKMKIVGVGKTKQITKAMNMVASAKLRGAQTRIERFRPYAEKYRDVLAELARKVEGNAHPLLAEHEEKKHCAIVLVTSDRGLCGSFNGNIIAAALRLAKEKAAEGMEVRFVCVGRKGRDAARTAGHAIATAYGDRMGSIDFALASSVAQEVIHGYETLALDEVWLVYGEFVSMGHQPPASLRLLPLQTPQAAESEEQAGEARCEYVYEPQEEQLLAELLPRYVKVQVYRGLLDTSASEHAARMTAMDNATRNCNELINSLTLLYNKTRQASITSELIDIVGGAEALNG</sequence>
<evidence type="ECO:0000256" key="6">
    <source>
        <dbReference type="ARBA" id="ARBA00023065"/>
    </source>
</evidence>
<keyword evidence="10" id="KW-1003">Cell membrane</keyword>
<dbReference type="GO" id="GO:0005524">
    <property type="term" value="F:ATP binding"/>
    <property type="evidence" value="ECO:0007669"/>
    <property type="project" value="UniProtKB-UniRule"/>
</dbReference>
<dbReference type="PANTHER" id="PTHR11693">
    <property type="entry name" value="ATP SYNTHASE GAMMA CHAIN"/>
    <property type="match status" value="1"/>
</dbReference>
<dbReference type="InterPro" id="IPR023632">
    <property type="entry name" value="ATP_synth_F1_gsu_CS"/>
</dbReference>
<evidence type="ECO:0000256" key="8">
    <source>
        <dbReference type="ARBA" id="ARBA00023196"/>
    </source>
</evidence>
<keyword evidence="9 10" id="KW-0066">ATP synthesis</keyword>
<dbReference type="PRINTS" id="PR00126">
    <property type="entry name" value="ATPASEGAMMA"/>
</dbReference>
<comment type="similarity">
    <text evidence="3 10">Belongs to the ATPase gamma chain family.</text>
</comment>
<keyword evidence="5 10" id="KW-0375">Hydrogen ion transport</keyword>
<dbReference type="InterPro" id="IPR035968">
    <property type="entry name" value="ATP_synth_F1_ATPase_gsu"/>
</dbReference>
<keyword evidence="6 10" id="KW-0406">Ion transport</keyword>
<evidence type="ECO:0000313" key="11">
    <source>
        <dbReference type="EMBL" id="SDG05571.1"/>
    </source>
</evidence>
<dbReference type="NCBIfam" id="NF009957">
    <property type="entry name" value="PRK13424.1"/>
    <property type="match status" value="1"/>
</dbReference>
<keyword evidence="8 10" id="KW-0139">CF(1)</keyword>
<evidence type="ECO:0000256" key="9">
    <source>
        <dbReference type="ARBA" id="ARBA00023310"/>
    </source>
</evidence>
<dbReference type="NCBIfam" id="TIGR01146">
    <property type="entry name" value="ATPsyn_F1gamma"/>
    <property type="match status" value="1"/>
</dbReference>
<evidence type="ECO:0000256" key="10">
    <source>
        <dbReference type="HAMAP-Rule" id="MF_00815"/>
    </source>
</evidence>
<keyword evidence="7 10" id="KW-0472">Membrane</keyword>
<evidence type="ECO:0000256" key="4">
    <source>
        <dbReference type="ARBA" id="ARBA00022448"/>
    </source>
</evidence>
<dbReference type="Gene3D" id="3.40.1380.10">
    <property type="match status" value="1"/>
</dbReference>
<dbReference type="Pfam" id="PF00231">
    <property type="entry name" value="ATP-synt"/>
    <property type="match status" value="1"/>
</dbReference>
<dbReference type="Proteomes" id="UP000199355">
    <property type="component" value="Unassembled WGS sequence"/>
</dbReference>
<evidence type="ECO:0000256" key="2">
    <source>
        <dbReference type="ARBA" id="ARBA00004170"/>
    </source>
</evidence>
<comment type="subcellular location">
    <subcellularLocation>
        <location evidence="10">Cell membrane</location>
        <topology evidence="10">Peripheral membrane protein</topology>
    </subcellularLocation>
    <subcellularLocation>
        <location evidence="2">Membrane</location>
        <topology evidence="2">Peripheral membrane protein</topology>
    </subcellularLocation>
</comment>
<reference evidence="12" key="1">
    <citation type="submission" date="2016-10" db="EMBL/GenBank/DDBJ databases">
        <authorList>
            <person name="Varghese N."/>
            <person name="Submissions S."/>
        </authorList>
    </citation>
    <scope>NUCLEOTIDE SEQUENCE [LARGE SCALE GENOMIC DNA]</scope>
    <source>
        <strain evidence="12">KHC7</strain>
    </source>
</reference>
<evidence type="ECO:0000256" key="1">
    <source>
        <dbReference type="ARBA" id="ARBA00003456"/>
    </source>
</evidence>
<dbReference type="SUPFAM" id="SSF52943">
    <property type="entry name" value="ATP synthase (F1-ATPase), gamma subunit"/>
    <property type="match status" value="1"/>
</dbReference>
<dbReference type="HAMAP" id="MF_00815">
    <property type="entry name" value="ATP_synth_gamma_bact"/>
    <property type="match status" value="1"/>
</dbReference>
<keyword evidence="4 10" id="KW-0813">Transport</keyword>
<dbReference type="GO" id="GO:0045259">
    <property type="term" value="C:proton-transporting ATP synthase complex"/>
    <property type="evidence" value="ECO:0007669"/>
    <property type="project" value="UniProtKB-KW"/>
</dbReference>
<evidence type="ECO:0000256" key="7">
    <source>
        <dbReference type="ARBA" id="ARBA00023136"/>
    </source>
</evidence>